<gene>
    <name evidence="3" type="ORF">S12H4_35078</name>
</gene>
<reference evidence="3" key="1">
    <citation type="journal article" date="2014" name="Front. Microbiol.">
        <title>High frequency of phylogenetically diverse reductive dehalogenase-homologous genes in deep subseafloor sedimentary metagenomes.</title>
        <authorList>
            <person name="Kawai M."/>
            <person name="Futagami T."/>
            <person name="Toyoda A."/>
            <person name="Takaki Y."/>
            <person name="Nishi S."/>
            <person name="Hori S."/>
            <person name="Arai W."/>
            <person name="Tsubouchi T."/>
            <person name="Morono Y."/>
            <person name="Uchiyama I."/>
            <person name="Ito T."/>
            <person name="Fujiyama A."/>
            <person name="Inagaki F."/>
            <person name="Takami H."/>
        </authorList>
    </citation>
    <scope>NUCLEOTIDE SEQUENCE</scope>
    <source>
        <strain evidence="3">Expedition CK06-06</strain>
    </source>
</reference>
<dbReference type="InterPro" id="IPR036514">
    <property type="entry name" value="SGNH_hydro_sf"/>
</dbReference>
<organism evidence="3">
    <name type="scientific">marine sediment metagenome</name>
    <dbReference type="NCBI Taxonomy" id="412755"/>
    <lineage>
        <taxon>unclassified sequences</taxon>
        <taxon>metagenomes</taxon>
        <taxon>ecological metagenomes</taxon>
    </lineage>
</organism>
<feature type="non-terminal residue" evidence="3">
    <location>
        <position position="271"/>
    </location>
</feature>
<dbReference type="SUPFAM" id="SSF52266">
    <property type="entry name" value="SGNH hydrolase"/>
    <property type="match status" value="1"/>
</dbReference>
<proteinExistence type="predicted"/>
<dbReference type="EMBL" id="BARW01020806">
    <property type="protein sequence ID" value="GAI95942.1"/>
    <property type="molecule type" value="Genomic_DNA"/>
</dbReference>
<keyword evidence="1" id="KW-0378">Hydrolase</keyword>
<dbReference type="InterPro" id="IPR005181">
    <property type="entry name" value="SASA"/>
</dbReference>
<dbReference type="Pfam" id="PF03629">
    <property type="entry name" value="SASA"/>
    <property type="match status" value="1"/>
</dbReference>
<feature type="non-terminal residue" evidence="3">
    <location>
        <position position="1"/>
    </location>
</feature>
<dbReference type="InterPro" id="IPR052940">
    <property type="entry name" value="Carb_Esterase_6"/>
</dbReference>
<dbReference type="GO" id="GO:0016787">
    <property type="term" value="F:hydrolase activity"/>
    <property type="evidence" value="ECO:0007669"/>
    <property type="project" value="UniProtKB-KW"/>
</dbReference>
<dbReference type="PANTHER" id="PTHR31988">
    <property type="entry name" value="ESTERASE, PUTATIVE (DUF303)-RELATED"/>
    <property type="match status" value="1"/>
</dbReference>
<evidence type="ECO:0000256" key="1">
    <source>
        <dbReference type="ARBA" id="ARBA00022801"/>
    </source>
</evidence>
<dbReference type="PANTHER" id="PTHR31988:SF19">
    <property type="entry name" value="9-O-ACETYL-N-ACETYLNEURAMINIC ACID DEACETYLASE-RELATED"/>
    <property type="match status" value="1"/>
</dbReference>
<comment type="caution">
    <text evidence="3">The sequence shown here is derived from an EMBL/GenBank/DDBJ whole genome shotgun (WGS) entry which is preliminary data.</text>
</comment>
<accession>X1SS90</accession>
<protein>
    <recommendedName>
        <fullName evidence="2">Sialate O-acetylesterase domain-containing protein</fullName>
    </recommendedName>
</protein>
<sequence length="271" mass="30496">PAKNEGKGTLEYLVKNPATAKQYKHTVDKNGQWVVRDDVWIWYLGRKGGLTVGYGARPDRIGPEFQFGHIMGDCFDNQVLLIKTAWGGKSLAKDFRPPSSGGEVGPYYTEMLKHINDVLANLKKHFPDYDGAGYEIAGLGWHQGWNDGCSVNPSNEYEKNLASFIRDIRRALGVKDLPFVIANSGFGGWDQKISRRLKIMEAQAAPPKYKEFKGNVTCVETRDFFRPPELSPGRQGYHWNLNAETYFLIGNGMGEAMKKLCEKSNKPHPPR</sequence>
<evidence type="ECO:0000259" key="2">
    <source>
        <dbReference type="Pfam" id="PF03629"/>
    </source>
</evidence>
<feature type="domain" description="Sialate O-acetylesterase" evidence="2">
    <location>
        <begin position="58"/>
        <end position="223"/>
    </location>
</feature>
<dbReference type="AlphaFoldDB" id="X1SS90"/>
<evidence type="ECO:0000313" key="3">
    <source>
        <dbReference type="EMBL" id="GAI95942.1"/>
    </source>
</evidence>
<name>X1SS90_9ZZZZ</name>
<dbReference type="Gene3D" id="3.40.50.1110">
    <property type="entry name" value="SGNH hydrolase"/>
    <property type="match status" value="1"/>
</dbReference>